<evidence type="ECO:0000313" key="2">
    <source>
        <dbReference type="EMBL" id="MPC84161.1"/>
    </source>
</evidence>
<dbReference type="Proteomes" id="UP000324222">
    <property type="component" value="Unassembled WGS sequence"/>
</dbReference>
<accession>A0A5B7IFJ9</accession>
<dbReference type="EMBL" id="VSRR010064604">
    <property type="protein sequence ID" value="MPC84161.1"/>
    <property type="molecule type" value="Genomic_DNA"/>
</dbReference>
<comment type="caution">
    <text evidence="2">The sequence shown here is derived from an EMBL/GenBank/DDBJ whole genome shotgun (WGS) entry which is preliminary data.</text>
</comment>
<feature type="region of interest" description="Disordered" evidence="1">
    <location>
        <begin position="1"/>
        <end position="47"/>
    </location>
</feature>
<name>A0A5B7IFJ9_PORTR</name>
<reference evidence="2 3" key="1">
    <citation type="submission" date="2019-05" db="EMBL/GenBank/DDBJ databases">
        <title>Another draft genome of Portunus trituberculatus and its Hox gene families provides insights of decapod evolution.</title>
        <authorList>
            <person name="Jeong J.-H."/>
            <person name="Song I."/>
            <person name="Kim S."/>
            <person name="Choi T."/>
            <person name="Kim D."/>
            <person name="Ryu S."/>
            <person name="Kim W."/>
        </authorList>
    </citation>
    <scope>NUCLEOTIDE SEQUENCE [LARGE SCALE GENOMIC DNA]</scope>
    <source>
        <tissue evidence="2">Muscle</tissue>
    </source>
</reference>
<gene>
    <name evidence="2" type="ORF">E2C01_078889</name>
</gene>
<evidence type="ECO:0000313" key="3">
    <source>
        <dbReference type="Proteomes" id="UP000324222"/>
    </source>
</evidence>
<evidence type="ECO:0000256" key="1">
    <source>
        <dbReference type="SAM" id="MobiDB-lite"/>
    </source>
</evidence>
<keyword evidence="3" id="KW-1185">Reference proteome</keyword>
<dbReference type="AlphaFoldDB" id="A0A5B7IFJ9"/>
<feature type="compositionally biased region" description="Basic and acidic residues" evidence="1">
    <location>
        <begin position="38"/>
        <end position="47"/>
    </location>
</feature>
<proteinExistence type="predicted"/>
<protein>
    <submittedName>
        <fullName evidence="2">Uncharacterized protein</fullName>
    </submittedName>
</protein>
<organism evidence="2 3">
    <name type="scientific">Portunus trituberculatus</name>
    <name type="common">Swimming crab</name>
    <name type="synonym">Neptunus trituberculatus</name>
    <dbReference type="NCBI Taxonomy" id="210409"/>
    <lineage>
        <taxon>Eukaryota</taxon>
        <taxon>Metazoa</taxon>
        <taxon>Ecdysozoa</taxon>
        <taxon>Arthropoda</taxon>
        <taxon>Crustacea</taxon>
        <taxon>Multicrustacea</taxon>
        <taxon>Malacostraca</taxon>
        <taxon>Eumalacostraca</taxon>
        <taxon>Eucarida</taxon>
        <taxon>Decapoda</taxon>
        <taxon>Pleocyemata</taxon>
        <taxon>Brachyura</taxon>
        <taxon>Eubrachyura</taxon>
        <taxon>Portunoidea</taxon>
        <taxon>Portunidae</taxon>
        <taxon>Portuninae</taxon>
        <taxon>Portunus</taxon>
    </lineage>
</organism>
<sequence>MVAGRGGARVLLPAPSSIVERSTPRGGPACPQPLHRKTPPEETDRTSRLFTPAVAYNKLLQNAYPGVMRQLVTADREWKYRLCTHTRTRCPGPRSVQGLVATFSQEVRGREGKDGKGDTVG</sequence>